<name>A0AAW1YC56_RUBAR</name>
<comment type="caution">
    <text evidence="1">The sequence shown here is derived from an EMBL/GenBank/DDBJ whole genome shotgun (WGS) entry which is preliminary data.</text>
</comment>
<accession>A0AAW1YC56</accession>
<keyword evidence="2" id="KW-1185">Reference proteome</keyword>
<sequence length="93" mass="10512">MIVNSSRRVITIVVRRGGWRRRAERIFHNDDAARIEHPSQILDRGPHPSLHPSAKRRFDWNQLATCYAIGCAQGLKLIAAAAVPPDPNTSRYN</sequence>
<dbReference type="Proteomes" id="UP001457282">
    <property type="component" value="Unassembled WGS sequence"/>
</dbReference>
<proteinExistence type="predicted"/>
<gene>
    <name evidence="1" type="ORF">M0R45_012244</name>
</gene>
<protein>
    <submittedName>
        <fullName evidence="1">Uncharacterized protein</fullName>
    </submittedName>
</protein>
<dbReference type="AlphaFoldDB" id="A0AAW1YC56"/>
<reference evidence="1 2" key="1">
    <citation type="journal article" date="2023" name="G3 (Bethesda)">
        <title>A chromosome-length genome assembly and annotation of blackberry (Rubus argutus, cv. 'Hillquist').</title>
        <authorList>
            <person name="Bruna T."/>
            <person name="Aryal R."/>
            <person name="Dudchenko O."/>
            <person name="Sargent D.J."/>
            <person name="Mead D."/>
            <person name="Buti M."/>
            <person name="Cavallini A."/>
            <person name="Hytonen T."/>
            <person name="Andres J."/>
            <person name="Pham M."/>
            <person name="Weisz D."/>
            <person name="Mascagni F."/>
            <person name="Usai G."/>
            <person name="Natali L."/>
            <person name="Bassil N."/>
            <person name="Fernandez G.E."/>
            <person name="Lomsadze A."/>
            <person name="Armour M."/>
            <person name="Olukolu B."/>
            <person name="Poorten T."/>
            <person name="Britton C."/>
            <person name="Davik J."/>
            <person name="Ashrafi H."/>
            <person name="Aiden E.L."/>
            <person name="Borodovsky M."/>
            <person name="Worthington M."/>
        </authorList>
    </citation>
    <scope>NUCLEOTIDE SEQUENCE [LARGE SCALE GENOMIC DNA]</scope>
    <source>
        <strain evidence="1">PI 553951</strain>
    </source>
</reference>
<evidence type="ECO:0000313" key="2">
    <source>
        <dbReference type="Proteomes" id="UP001457282"/>
    </source>
</evidence>
<organism evidence="1 2">
    <name type="scientific">Rubus argutus</name>
    <name type="common">Southern blackberry</name>
    <dbReference type="NCBI Taxonomy" id="59490"/>
    <lineage>
        <taxon>Eukaryota</taxon>
        <taxon>Viridiplantae</taxon>
        <taxon>Streptophyta</taxon>
        <taxon>Embryophyta</taxon>
        <taxon>Tracheophyta</taxon>
        <taxon>Spermatophyta</taxon>
        <taxon>Magnoliopsida</taxon>
        <taxon>eudicotyledons</taxon>
        <taxon>Gunneridae</taxon>
        <taxon>Pentapetalae</taxon>
        <taxon>rosids</taxon>
        <taxon>fabids</taxon>
        <taxon>Rosales</taxon>
        <taxon>Rosaceae</taxon>
        <taxon>Rosoideae</taxon>
        <taxon>Rosoideae incertae sedis</taxon>
        <taxon>Rubus</taxon>
    </lineage>
</organism>
<evidence type="ECO:0000313" key="1">
    <source>
        <dbReference type="EMBL" id="KAK9946801.1"/>
    </source>
</evidence>
<dbReference type="EMBL" id="JBEDUW010000002">
    <property type="protein sequence ID" value="KAK9946801.1"/>
    <property type="molecule type" value="Genomic_DNA"/>
</dbReference>